<keyword evidence="1" id="KW-1133">Transmembrane helix</keyword>
<gene>
    <name evidence="2" type="ORF">IQ13_1012</name>
</gene>
<evidence type="ECO:0000313" key="3">
    <source>
        <dbReference type="Proteomes" id="UP000316167"/>
    </source>
</evidence>
<organism evidence="2 3">
    <name type="scientific">Lacibacter cauensis</name>
    <dbReference type="NCBI Taxonomy" id="510947"/>
    <lineage>
        <taxon>Bacteria</taxon>
        <taxon>Pseudomonadati</taxon>
        <taxon>Bacteroidota</taxon>
        <taxon>Chitinophagia</taxon>
        <taxon>Chitinophagales</taxon>
        <taxon>Chitinophagaceae</taxon>
        <taxon>Lacibacter</taxon>
    </lineage>
</organism>
<dbReference type="Proteomes" id="UP000316167">
    <property type="component" value="Unassembled WGS sequence"/>
</dbReference>
<dbReference type="RefSeq" id="WP_144884937.1">
    <property type="nucleotide sequence ID" value="NZ_VLLE01000002.1"/>
</dbReference>
<feature type="transmembrane region" description="Helical" evidence="1">
    <location>
        <begin position="33"/>
        <end position="52"/>
    </location>
</feature>
<dbReference type="AlphaFoldDB" id="A0A562SXH6"/>
<keyword evidence="1" id="KW-0812">Transmembrane</keyword>
<dbReference type="SUPFAM" id="SSF51556">
    <property type="entry name" value="Metallo-dependent hydrolases"/>
    <property type="match status" value="1"/>
</dbReference>
<dbReference type="InterPro" id="IPR032466">
    <property type="entry name" value="Metal_Hydrolase"/>
</dbReference>
<feature type="transmembrane region" description="Helical" evidence="1">
    <location>
        <begin position="83"/>
        <end position="103"/>
    </location>
</feature>
<evidence type="ECO:0000256" key="1">
    <source>
        <dbReference type="SAM" id="Phobius"/>
    </source>
</evidence>
<dbReference type="GO" id="GO:0016787">
    <property type="term" value="F:hydrolase activity"/>
    <property type="evidence" value="ECO:0007669"/>
    <property type="project" value="UniProtKB-KW"/>
</dbReference>
<sequence>MDNQPKPSIINCHTHIFTGDHVPPWLAKTFVPWPFFYLFSVSKLVKIFRWWYRNPYTLQFKPWYKRTRDFFYNIKIVTRRYKILGTLAFMAGAWLLIHSIFYVNDWLASVGDPKKTIHEQSSIVRDWMKRKHLLWMPTANGWKILLILFFLLFFQSGRNMFFFILKKTWSFLGILPGSKTKELAGRYLNIGRFAFYDKQGDVFRRLKSQYPEGTGFVVLPMDMEFMDAGDLNSKSVYRQQMEELKQIKGKEDNKDLFFPFVFAEPRRIVAEGKSHFDYTFKDGKVTLTDCFIKEYIEDSKFNGFKIYPALGYYPFDESLLPLWKYAADNGLPILTHCIRGTIFYRGVKKKEWDEHPVFKQANGNGDYVSLRLLEIENQEYCNNFTHPLNYLCLLEEQLLRKLVGKATSQSVKDLYGYINDHTPLRYNLSHLKLCFGHFGGDDEWNRFFEFDRENYAAQLVRNPTKGITFLTDEKGDSKPGKIEHIWKYVDWYSIICSIMLQYPNVYADLSYIIHSKEIQPLLKQTLMNGILRKRVLFGTDFYVVRNHKSEKNMLADMVDDLTEEEFDQIARVNPREFLYSRLHGAVKI</sequence>
<keyword evidence="3" id="KW-1185">Reference proteome</keyword>
<dbReference type="EMBL" id="VLLE01000002">
    <property type="protein sequence ID" value="TWI85843.1"/>
    <property type="molecule type" value="Genomic_DNA"/>
</dbReference>
<evidence type="ECO:0000313" key="2">
    <source>
        <dbReference type="EMBL" id="TWI85843.1"/>
    </source>
</evidence>
<keyword evidence="1" id="KW-0472">Membrane</keyword>
<name>A0A562SXH6_9BACT</name>
<keyword evidence="2" id="KW-0378">Hydrolase</keyword>
<feature type="transmembrane region" description="Helical" evidence="1">
    <location>
        <begin position="134"/>
        <end position="154"/>
    </location>
</feature>
<dbReference type="Gene3D" id="3.20.20.140">
    <property type="entry name" value="Metal-dependent hydrolases"/>
    <property type="match status" value="1"/>
</dbReference>
<accession>A0A562SXH6</accession>
<comment type="caution">
    <text evidence="2">The sequence shown here is derived from an EMBL/GenBank/DDBJ whole genome shotgun (WGS) entry which is preliminary data.</text>
</comment>
<protein>
    <submittedName>
        <fullName evidence="2">Amidohydrolase family protein</fullName>
    </submittedName>
</protein>
<proteinExistence type="predicted"/>
<dbReference type="OrthoDB" id="1407586at2"/>
<reference evidence="2 3" key="1">
    <citation type="journal article" date="2015" name="Stand. Genomic Sci.">
        <title>Genomic Encyclopedia of Bacterial and Archaeal Type Strains, Phase III: the genomes of soil and plant-associated and newly described type strains.</title>
        <authorList>
            <person name="Whitman W.B."/>
            <person name="Woyke T."/>
            <person name="Klenk H.P."/>
            <person name="Zhou Y."/>
            <person name="Lilburn T.G."/>
            <person name="Beck B.J."/>
            <person name="De Vos P."/>
            <person name="Vandamme P."/>
            <person name="Eisen J.A."/>
            <person name="Garrity G."/>
            <person name="Hugenholtz P."/>
            <person name="Kyrpides N.C."/>
        </authorList>
    </citation>
    <scope>NUCLEOTIDE SEQUENCE [LARGE SCALE GENOMIC DNA]</scope>
    <source>
        <strain evidence="2 3">CGMCC 1.7271</strain>
    </source>
</reference>